<keyword evidence="2" id="KW-0808">Transferase</keyword>
<reference evidence="2 3" key="1">
    <citation type="submission" date="2015-08" db="EMBL/GenBank/DDBJ databases">
        <title>Comparative genomics of the Campylobacter concisus group.</title>
        <authorList>
            <person name="Yee E."/>
            <person name="Chapman M.H."/>
            <person name="Huynh S."/>
            <person name="Bono J.L."/>
            <person name="On S.L."/>
            <person name="St Leger J."/>
            <person name="Foster G."/>
            <person name="Parker C.T."/>
            <person name="Miller W.G."/>
        </authorList>
    </citation>
    <scope>NUCLEOTIDE SEQUENCE [LARGE SCALE GENOMIC DNA]</scope>
    <source>
        <strain evidence="2 3">RM9337</strain>
    </source>
</reference>
<proteinExistence type="predicted"/>
<dbReference type="EMBL" id="JADBHS010000013">
    <property type="protein sequence ID" value="MBE2986894.1"/>
    <property type="molecule type" value="Genomic_DNA"/>
</dbReference>
<evidence type="ECO:0000313" key="4">
    <source>
        <dbReference type="Proteomes" id="UP001318760"/>
    </source>
</evidence>
<sequence length="84" mass="9839">MDLYTNKQMILKMLNATLDEMFLAIARGGATNESCRDDRDYLWDIREKFDAADKEGFDFIEASNDLIFLFEKYRAKSINTFLPI</sequence>
<organism evidence="2 3">
    <name type="scientific">Campylobacter californiensis</name>
    <dbReference type="NCBI Taxonomy" id="1032243"/>
    <lineage>
        <taxon>Bacteria</taxon>
        <taxon>Pseudomonadati</taxon>
        <taxon>Campylobacterota</taxon>
        <taxon>Epsilonproteobacteria</taxon>
        <taxon>Campylobacterales</taxon>
        <taxon>Campylobacteraceae</taxon>
        <taxon>Campylobacter</taxon>
    </lineage>
</organism>
<evidence type="ECO:0000313" key="1">
    <source>
        <dbReference type="EMBL" id="MBE2986894.1"/>
    </source>
</evidence>
<reference evidence="1 4" key="2">
    <citation type="submission" date="2020-10" db="EMBL/GenBank/DDBJ databases">
        <title>Campylobacter californiensis sp. nov. isolated from cattle and feral swine in California.</title>
        <authorList>
            <person name="Miller W.G."/>
        </authorList>
    </citation>
    <scope>NUCLEOTIDE SEQUENCE [LARGE SCALE GENOMIC DNA]</scope>
    <source>
        <strain evidence="1 4">RM12919</strain>
    </source>
</reference>
<gene>
    <name evidence="1" type="ORF">CCAL12919_07150</name>
    <name evidence="2" type="ORF">CCAL9337_08130</name>
</gene>
<dbReference type="Proteomes" id="UP000650616">
    <property type="component" value="Unassembled WGS sequence"/>
</dbReference>
<dbReference type="RefSeq" id="WP_169972435.1">
    <property type="nucleotide sequence ID" value="NZ_CP012545.1"/>
</dbReference>
<name>A0AAW3ZXJ7_9BACT</name>
<accession>A0AAW3ZXJ7</accession>
<protein>
    <submittedName>
        <fullName evidence="2">Nicotinate phosphoribosyltransferase</fullName>
    </submittedName>
</protein>
<dbReference type="GO" id="GO:0016757">
    <property type="term" value="F:glycosyltransferase activity"/>
    <property type="evidence" value="ECO:0007669"/>
    <property type="project" value="UniProtKB-KW"/>
</dbReference>
<evidence type="ECO:0000313" key="3">
    <source>
        <dbReference type="Proteomes" id="UP000650616"/>
    </source>
</evidence>
<dbReference type="EMBL" id="LIWG01000011">
    <property type="protein sequence ID" value="MBE3608684.1"/>
    <property type="molecule type" value="Genomic_DNA"/>
</dbReference>
<evidence type="ECO:0000313" key="2">
    <source>
        <dbReference type="EMBL" id="MBE3608684.1"/>
    </source>
</evidence>
<keyword evidence="3" id="KW-1185">Reference proteome</keyword>
<keyword evidence="2" id="KW-0328">Glycosyltransferase</keyword>
<dbReference type="Proteomes" id="UP001318760">
    <property type="component" value="Unassembled WGS sequence"/>
</dbReference>
<comment type="caution">
    <text evidence="2">The sequence shown here is derived from an EMBL/GenBank/DDBJ whole genome shotgun (WGS) entry which is preliminary data.</text>
</comment>
<dbReference type="AlphaFoldDB" id="A0AAW3ZXJ7"/>